<evidence type="ECO:0000256" key="3">
    <source>
        <dbReference type="ARBA" id="ARBA00022448"/>
    </source>
</evidence>
<dbReference type="PANTHER" id="PTHR30451:SF21">
    <property type="entry name" value="FIMBRIAL USHER DOMAIN-CONTAINING PROTEIN YDET-RELATED"/>
    <property type="match status" value="1"/>
</dbReference>
<evidence type="ECO:0000256" key="10">
    <source>
        <dbReference type="RuleBase" id="RU003884"/>
    </source>
</evidence>
<evidence type="ECO:0000256" key="4">
    <source>
        <dbReference type="ARBA" id="ARBA00022452"/>
    </source>
</evidence>
<name>A0A831A2T2_ERWAM</name>
<dbReference type="Pfam" id="PF00577">
    <property type="entry name" value="Usher"/>
    <property type="match status" value="1"/>
</dbReference>
<organism evidence="12 13">
    <name type="scientific">Erwinia amylovora NBRC 12687 = CFBP 1232</name>
    <dbReference type="NCBI Taxonomy" id="1219359"/>
    <lineage>
        <taxon>Bacteria</taxon>
        <taxon>Pseudomonadati</taxon>
        <taxon>Pseudomonadota</taxon>
        <taxon>Gammaproteobacteria</taxon>
        <taxon>Enterobacterales</taxon>
        <taxon>Erwiniaceae</taxon>
        <taxon>Erwinia</taxon>
    </lineage>
</organism>
<dbReference type="RefSeq" id="WP_004154994.1">
    <property type="nucleotide sequence ID" value="NZ_BAYW01000025.1"/>
</dbReference>
<dbReference type="PROSITE" id="PS01151">
    <property type="entry name" value="FIMBRIAL_USHER"/>
    <property type="match status" value="1"/>
</dbReference>
<dbReference type="GO" id="GO:0009297">
    <property type="term" value="P:pilus assembly"/>
    <property type="evidence" value="ECO:0007669"/>
    <property type="project" value="InterPro"/>
</dbReference>
<evidence type="ECO:0000313" key="12">
    <source>
        <dbReference type="EMBL" id="CCO92224.1"/>
    </source>
</evidence>
<dbReference type="PANTHER" id="PTHR30451">
    <property type="entry name" value="OUTER MEMBRANE USHER PROTEIN"/>
    <property type="match status" value="1"/>
</dbReference>
<proteinExistence type="inferred from homology"/>
<comment type="similarity">
    <text evidence="2 10">Belongs to the fimbrial export usher family.</text>
</comment>
<evidence type="ECO:0000256" key="8">
    <source>
        <dbReference type="ARBA" id="ARBA00023136"/>
    </source>
</evidence>
<keyword evidence="5 10" id="KW-1029">Fimbrium biogenesis</keyword>
<evidence type="ECO:0000256" key="1">
    <source>
        <dbReference type="ARBA" id="ARBA00004571"/>
    </source>
</evidence>
<dbReference type="Gene3D" id="2.60.40.2610">
    <property type="entry name" value="Outer membrane usher protein FimD, plug domain"/>
    <property type="match status" value="1"/>
</dbReference>
<comment type="subcellular location">
    <subcellularLocation>
        <location evidence="1 10">Cell outer membrane</location>
        <topology evidence="1 10">Multi-pass membrane protein</topology>
    </subcellularLocation>
</comment>
<evidence type="ECO:0000256" key="9">
    <source>
        <dbReference type="ARBA" id="ARBA00023237"/>
    </source>
</evidence>
<dbReference type="InterPro" id="IPR018030">
    <property type="entry name" value="Fimbrial_membr_usher_CS"/>
</dbReference>
<dbReference type="NCBIfam" id="NF011760">
    <property type="entry name" value="PRK15213.1"/>
    <property type="match status" value="1"/>
</dbReference>
<dbReference type="SUPFAM" id="SSF141729">
    <property type="entry name" value="FimD N-terminal domain-like"/>
    <property type="match status" value="1"/>
</dbReference>
<reference evidence="12 13" key="2">
    <citation type="submission" date="2013-04" db="EMBL/GenBank/DDBJ databases">
        <title>Comparative genomics of 12 strains of Erwinia amylovora identifies a pan-genome with a large conserved core and provides insights into host specificity.</title>
        <authorList>
            <person name="Mann R.A."/>
            <person name="Smits T.H.M."/>
            <person name="Buehlmann A."/>
            <person name="Blom J."/>
            <person name="Goesmann A."/>
            <person name="Frey J.E."/>
            <person name="Plummer K.M."/>
            <person name="Beer S.V."/>
            <person name="Luck J."/>
            <person name="Duffy B."/>
            <person name="Rodoni B."/>
        </authorList>
    </citation>
    <scope>NUCLEOTIDE SEQUENCE [LARGE SCALE GENOMIC DNA]</scope>
    <source>
        <strain evidence="13">CFBP 1232</strain>
    </source>
</reference>
<evidence type="ECO:0000259" key="11">
    <source>
        <dbReference type="Pfam" id="PF13954"/>
    </source>
</evidence>
<comment type="caution">
    <text evidence="12">The sequence shown here is derived from an EMBL/GenBank/DDBJ whole genome shotgun (WGS) entry which is preliminary data.</text>
</comment>
<reference evidence="12 13" key="1">
    <citation type="submission" date="2012-11" db="EMBL/GenBank/DDBJ databases">
        <authorList>
            <person name="Linke B."/>
        </authorList>
    </citation>
    <scope>NUCLEOTIDE SEQUENCE [LARGE SCALE GENOMIC DNA]</scope>
    <source>
        <strain evidence="13">CFBP 1232</strain>
    </source>
</reference>
<dbReference type="InterPro" id="IPR000015">
    <property type="entry name" value="Fimb_usher"/>
</dbReference>
<dbReference type="GO" id="GO:0009279">
    <property type="term" value="C:cell outer membrane"/>
    <property type="evidence" value="ECO:0007669"/>
    <property type="project" value="UniProtKB-SubCell"/>
</dbReference>
<keyword evidence="9 10" id="KW-0998">Cell outer membrane</keyword>
<dbReference type="EMBL" id="CAPB01000004">
    <property type="protein sequence ID" value="CCO92224.1"/>
    <property type="molecule type" value="Genomic_DNA"/>
</dbReference>
<keyword evidence="3 10" id="KW-0813">Transport</keyword>
<protein>
    <submittedName>
        <fullName evidence="12">Outer membrane usher protein fimD</fullName>
    </submittedName>
</protein>
<gene>
    <name evidence="12" type="ORF">BN437_0256</name>
</gene>
<dbReference type="Proteomes" id="UP000013111">
    <property type="component" value="Unassembled WGS sequence"/>
</dbReference>
<keyword evidence="4" id="KW-1134">Transmembrane beta strand</keyword>
<dbReference type="GO" id="GO:0015473">
    <property type="term" value="F:fimbrial usher porin activity"/>
    <property type="evidence" value="ECO:0007669"/>
    <property type="project" value="InterPro"/>
</dbReference>
<dbReference type="AlphaFoldDB" id="A0A831A2T2"/>
<dbReference type="InterPro" id="IPR042186">
    <property type="entry name" value="FimD_plug_dom"/>
</dbReference>
<dbReference type="InterPro" id="IPR037224">
    <property type="entry name" value="PapC_N_sf"/>
</dbReference>
<evidence type="ECO:0000256" key="5">
    <source>
        <dbReference type="ARBA" id="ARBA00022558"/>
    </source>
</evidence>
<evidence type="ECO:0000256" key="2">
    <source>
        <dbReference type="ARBA" id="ARBA00008064"/>
    </source>
</evidence>
<dbReference type="InterPro" id="IPR025885">
    <property type="entry name" value="PapC_N"/>
</dbReference>
<evidence type="ECO:0000256" key="7">
    <source>
        <dbReference type="ARBA" id="ARBA00022729"/>
    </source>
</evidence>
<evidence type="ECO:0000256" key="6">
    <source>
        <dbReference type="ARBA" id="ARBA00022692"/>
    </source>
</evidence>
<evidence type="ECO:0000313" key="13">
    <source>
        <dbReference type="Proteomes" id="UP000013111"/>
    </source>
</evidence>
<keyword evidence="7" id="KW-0732">Signal</keyword>
<sequence>MTPKVKRYVLFDEAFCRAGLTLAIATAMGFGAARAGDKLDMSFIQGGAGIDRESWAALNGTYAPGRYLVDVSLNSKDVGKQILNVTPHETEALCLTQSWLEKSGIYLSREYFREGYDGSRQCYVLSKAPSVKVDFDVSTQSLALAIPQRGLIKMPESVEWDYGTSAFRVNYNANANTGRNNMSAFGSADLKANIGRWVVNSTATASGGKGGGNETSLDMFTATRSIRSLRADLAVGKTQTGNSLLGSAGTYGMSLSRNNSMVPGNPGYVPVFSGSANGPSRVTLSQNGRILYSEMVPAGPFSIADVPLYNSGDVTMKVTGENGKTQEQVFPLSVIGGQLSPGQHQFSIAAGLPDNDSDMEGGVFAASYGYGFNGLTLQAGGVFNQHWLGGSVGAVVGLGYLGAVSAQGAYMAAKYQKQPNRSGNKVQLAWTKQLAMTNTGLRLSWSRQHEAFETMSSFTPSNNPTGLWQNDNKGRRIKDEFNGGISQPIGGLFSLSMSGWQRSYYPQSARYGYAADNGQETGATGTLSTQIKGASLNIGTSGSRNSQGENNWALSASISVPFTLLERKYSSSTSINSSRGGGLGINSGVSGSLSDSFSYGLGGGRDGDGGTSSYLNASFAGERAWMSGALNQSTSGGTSGSVSASGSMMGMPAAGGILLSRTTGDTVAVVNVKDTPGVKVSSGYGETDSDGNLVVAVNSYDVNTVTVEAGSLPLNTELTTTSHRVVPSDKAVIWMPFEALKVRRYLLQVKQKDGAFVAGGTWARDDKNTPLGFIANHGVLLINTVDVPGDITLGQCRIPAAKLQETEKLQEITCE</sequence>
<dbReference type="Gene3D" id="2.60.40.3110">
    <property type="match status" value="1"/>
</dbReference>
<dbReference type="GeneID" id="97607495"/>
<keyword evidence="8 10" id="KW-0472">Membrane</keyword>
<accession>A0A831A2T2</accession>
<dbReference type="Gene3D" id="3.10.20.410">
    <property type="match status" value="1"/>
</dbReference>
<dbReference type="Pfam" id="PF13954">
    <property type="entry name" value="PapC_N"/>
    <property type="match status" value="1"/>
</dbReference>
<feature type="domain" description="PapC N-terminal" evidence="11">
    <location>
        <begin position="41"/>
        <end position="175"/>
    </location>
</feature>
<keyword evidence="6 10" id="KW-0812">Transmembrane</keyword>